<evidence type="ECO:0000256" key="2">
    <source>
        <dbReference type="ARBA" id="ARBA00023002"/>
    </source>
</evidence>
<protein>
    <submittedName>
        <fullName evidence="4">Sterol-4alpha-carboxylate 3-dehydrogenase (Decarboxylating)</fullName>
    </submittedName>
</protein>
<comment type="similarity">
    <text evidence="1">Belongs to the 3-beta-HSD family.</text>
</comment>
<dbReference type="AlphaFoldDB" id="A0A370TNX1"/>
<proteinExistence type="inferred from homology"/>
<dbReference type="PANTHER" id="PTHR43245:SF51">
    <property type="entry name" value="SHORT CHAIN DEHYDROGENASE_REDUCTASE FAMILY 42E, MEMBER 2"/>
    <property type="match status" value="1"/>
</dbReference>
<keyword evidence="2" id="KW-0560">Oxidoreductase</keyword>
<dbReference type="GO" id="GO:0006694">
    <property type="term" value="P:steroid biosynthetic process"/>
    <property type="evidence" value="ECO:0007669"/>
    <property type="project" value="InterPro"/>
</dbReference>
<accession>A0A370TNX1</accession>
<dbReference type="GO" id="GO:0016616">
    <property type="term" value="F:oxidoreductase activity, acting on the CH-OH group of donors, NAD or NADP as acceptor"/>
    <property type="evidence" value="ECO:0007669"/>
    <property type="project" value="InterPro"/>
</dbReference>
<keyword evidence="5" id="KW-1185">Reference proteome</keyword>
<dbReference type="GeneID" id="43597504"/>
<dbReference type="EMBL" id="NPIC01000003">
    <property type="protein sequence ID" value="RDL37222.1"/>
    <property type="molecule type" value="Genomic_DNA"/>
</dbReference>
<evidence type="ECO:0000313" key="5">
    <source>
        <dbReference type="Proteomes" id="UP000254866"/>
    </source>
</evidence>
<dbReference type="PANTHER" id="PTHR43245">
    <property type="entry name" value="BIFUNCTIONAL POLYMYXIN RESISTANCE PROTEIN ARNA"/>
    <property type="match status" value="1"/>
</dbReference>
<gene>
    <name evidence="4" type="ORF">BP5553_04655</name>
</gene>
<dbReference type="OrthoDB" id="10058185at2759"/>
<comment type="caution">
    <text evidence="4">The sequence shown here is derived from an EMBL/GenBank/DDBJ whole genome shotgun (WGS) entry which is preliminary data.</text>
</comment>
<dbReference type="SUPFAM" id="SSF51735">
    <property type="entry name" value="NAD(P)-binding Rossmann-fold domains"/>
    <property type="match status" value="1"/>
</dbReference>
<sequence>MDTTQRIVSALVIGGCGSLGHRVVERLLKLEPPPQVSVFDLNTTQNRLPSVEYYDVDISDRYQVYSALSKVRPQVIFHTASPPPGLLDLPLYMKELGTKAFVYTSSASVVHDSVSDLIEGDDSLPLVYLPVQQEIYSHSKAVADQLVLDSNSTTEGGMLTTSIRPSGIFGENDATAKGFVDTAAAGKLKFQIGNGNNLFDWTYNENLVDAHILAAQALLKSHIEPPSADMRVAGEGFLISNDEHMPFWEFARAIGDAAGHPTRKEDVRVIPKIVGLAMATIAEWVVWITSFGRKKSRMNRIGIRYSCMTRTYRIDKAKRRLGYKPRVSLREAIQRAGKSFSNELKKTK</sequence>
<dbReference type="InterPro" id="IPR050177">
    <property type="entry name" value="Lipid_A_modif_metabolic_enz"/>
</dbReference>
<reference evidence="4 5" key="1">
    <citation type="journal article" date="2018" name="IMA Fungus">
        <title>IMA Genome-F 9: Draft genome sequence of Annulohypoxylon stygium, Aspergillus mulundensis, Berkeleyomyces basicola (syn. Thielaviopsis basicola), Ceratocystis smalleyi, two Cercospora beticola strains, Coleophoma cylindrospora, Fusarium fracticaudum, Phialophora cf. hyalina, and Morchella septimelata.</title>
        <authorList>
            <person name="Wingfield B.D."/>
            <person name="Bills G.F."/>
            <person name="Dong Y."/>
            <person name="Huang W."/>
            <person name="Nel W.J."/>
            <person name="Swalarsk-Parry B.S."/>
            <person name="Vaghefi N."/>
            <person name="Wilken P.M."/>
            <person name="An Z."/>
            <person name="de Beer Z.W."/>
            <person name="De Vos L."/>
            <person name="Chen L."/>
            <person name="Duong T.A."/>
            <person name="Gao Y."/>
            <person name="Hammerbacher A."/>
            <person name="Kikkert J.R."/>
            <person name="Li Y."/>
            <person name="Li H."/>
            <person name="Li K."/>
            <person name="Li Q."/>
            <person name="Liu X."/>
            <person name="Ma X."/>
            <person name="Naidoo K."/>
            <person name="Pethybridge S.J."/>
            <person name="Sun J."/>
            <person name="Steenkamp E.T."/>
            <person name="van der Nest M.A."/>
            <person name="van Wyk S."/>
            <person name="Wingfield M.J."/>
            <person name="Xiong C."/>
            <person name="Yue Q."/>
            <person name="Zhang X."/>
        </authorList>
    </citation>
    <scope>NUCLEOTIDE SEQUENCE [LARGE SCALE GENOMIC DNA]</scope>
    <source>
        <strain evidence="4 5">BP 5553</strain>
    </source>
</reference>
<organism evidence="4 5">
    <name type="scientific">Venustampulla echinocandica</name>
    <dbReference type="NCBI Taxonomy" id="2656787"/>
    <lineage>
        <taxon>Eukaryota</taxon>
        <taxon>Fungi</taxon>
        <taxon>Dikarya</taxon>
        <taxon>Ascomycota</taxon>
        <taxon>Pezizomycotina</taxon>
        <taxon>Leotiomycetes</taxon>
        <taxon>Helotiales</taxon>
        <taxon>Pleuroascaceae</taxon>
        <taxon>Venustampulla</taxon>
    </lineage>
</organism>
<dbReference type="Proteomes" id="UP000254866">
    <property type="component" value="Unassembled WGS sequence"/>
</dbReference>
<evidence type="ECO:0000259" key="3">
    <source>
        <dbReference type="Pfam" id="PF01073"/>
    </source>
</evidence>
<dbReference type="InterPro" id="IPR002225">
    <property type="entry name" value="3Beta_OHSteriod_DH/Estase"/>
</dbReference>
<dbReference type="InterPro" id="IPR036291">
    <property type="entry name" value="NAD(P)-bd_dom_sf"/>
</dbReference>
<feature type="domain" description="3-beta hydroxysteroid dehydrogenase/isomerase" evidence="3">
    <location>
        <begin position="11"/>
        <end position="81"/>
    </location>
</feature>
<name>A0A370TNX1_9HELO</name>
<dbReference type="RefSeq" id="XP_031869878.1">
    <property type="nucleotide sequence ID" value="XM_032013278.1"/>
</dbReference>
<dbReference type="Gene3D" id="3.40.50.720">
    <property type="entry name" value="NAD(P)-binding Rossmann-like Domain"/>
    <property type="match status" value="1"/>
</dbReference>
<evidence type="ECO:0000313" key="4">
    <source>
        <dbReference type="EMBL" id="RDL37222.1"/>
    </source>
</evidence>
<dbReference type="Pfam" id="PF01073">
    <property type="entry name" value="3Beta_HSD"/>
    <property type="match status" value="2"/>
</dbReference>
<dbReference type="STRING" id="2656787.A0A370TNX1"/>
<evidence type="ECO:0000256" key="1">
    <source>
        <dbReference type="ARBA" id="ARBA00009219"/>
    </source>
</evidence>
<feature type="domain" description="3-beta hydroxysteroid dehydrogenase/isomerase" evidence="3">
    <location>
        <begin position="95"/>
        <end position="264"/>
    </location>
</feature>